<comment type="caution">
    <text evidence="1">The sequence shown here is derived from an EMBL/GenBank/DDBJ whole genome shotgun (WGS) entry which is preliminary data.</text>
</comment>
<reference evidence="2" key="1">
    <citation type="submission" date="2019-06" db="EMBL/GenBank/DDBJ databases">
        <title>Draft genome sequence of the griseofulvin-producing fungus Xylaria cubensis strain G536.</title>
        <authorList>
            <person name="Mead M.E."/>
            <person name="Raja H.A."/>
            <person name="Steenwyk J.L."/>
            <person name="Knowles S.L."/>
            <person name="Oberlies N.H."/>
            <person name="Rokas A."/>
        </authorList>
    </citation>
    <scope>NUCLEOTIDE SEQUENCE [LARGE SCALE GENOMIC DNA]</scope>
    <source>
        <strain evidence="2">G536</strain>
    </source>
</reference>
<evidence type="ECO:0000313" key="2">
    <source>
        <dbReference type="Proteomes" id="UP000319160"/>
    </source>
</evidence>
<sequence>MHYIPSLETPHIEEPRHGYYIPKTHSRAPYPASLDNNPYPFPTVAGWHIVIETVWIQGIGLATWPAIVYEAIANTAVAIYEVLQVYSKV</sequence>
<dbReference type="Proteomes" id="UP000319160">
    <property type="component" value="Unassembled WGS sequence"/>
</dbReference>
<name>A0A553I058_9PEZI</name>
<dbReference type="AlphaFoldDB" id="A0A553I058"/>
<evidence type="ECO:0000313" key="1">
    <source>
        <dbReference type="EMBL" id="TRX93582.1"/>
    </source>
</evidence>
<organism evidence="1 2">
    <name type="scientific">Xylaria flabelliformis</name>
    <dbReference type="NCBI Taxonomy" id="2512241"/>
    <lineage>
        <taxon>Eukaryota</taxon>
        <taxon>Fungi</taxon>
        <taxon>Dikarya</taxon>
        <taxon>Ascomycota</taxon>
        <taxon>Pezizomycotina</taxon>
        <taxon>Sordariomycetes</taxon>
        <taxon>Xylariomycetidae</taxon>
        <taxon>Xylariales</taxon>
        <taxon>Xylariaceae</taxon>
        <taxon>Xylaria</taxon>
    </lineage>
</organism>
<gene>
    <name evidence="1" type="ORF">FHL15_005554</name>
</gene>
<protein>
    <submittedName>
        <fullName evidence="1">Uncharacterized protein</fullName>
    </submittedName>
</protein>
<accession>A0A553I058</accession>
<keyword evidence="2" id="KW-1185">Reference proteome</keyword>
<dbReference type="EMBL" id="VFLP01000028">
    <property type="protein sequence ID" value="TRX93582.1"/>
    <property type="molecule type" value="Genomic_DNA"/>
</dbReference>
<proteinExistence type="predicted"/>